<organism evidence="4 5">
    <name type="scientific">Aspergillus calidoustus</name>
    <dbReference type="NCBI Taxonomy" id="454130"/>
    <lineage>
        <taxon>Eukaryota</taxon>
        <taxon>Fungi</taxon>
        <taxon>Dikarya</taxon>
        <taxon>Ascomycota</taxon>
        <taxon>Pezizomycotina</taxon>
        <taxon>Eurotiomycetes</taxon>
        <taxon>Eurotiomycetidae</taxon>
        <taxon>Eurotiales</taxon>
        <taxon>Aspergillaceae</taxon>
        <taxon>Aspergillus</taxon>
        <taxon>Aspergillus subgen. Nidulantes</taxon>
    </lineage>
</organism>
<feature type="domain" description="Phospholipase/carboxylesterase/thioesterase" evidence="3">
    <location>
        <begin position="15"/>
        <end position="183"/>
    </location>
</feature>
<reference evidence="5" key="1">
    <citation type="journal article" date="2016" name="Genome Announc.">
        <title>Draft genome sequences of fungus Aspergillus calidoustus.</title>
        <authorList>
            <person name="Horn F."/>
            <person name="Linde J."/>
            <person name="Mattern D.J."/>
            <person name="Walther G."/>
            <person name="Guthke R."/>
            <person name="Scherlach K."/>
            <person name="Martin K."/>
            <person name="Brakhage A.A."/>
            <person name="Petzke L."/>
            <person name="Valiante V."/>
        </authorList>
    </citation>
    <scope>NUCLEOTIDE SEQUENCE [LARGE SCALE GENOMIC DNA]</scope>
    <source>
        <strain evidence="5">SF006504</strain>
    </source>
</reference>
<evidence type="ECO:0000256" key="2">
    <source>
        <dbReference type="SAM" id="MobiDB-lite"/>
    </source>
</evidence>
<dbReference type="EMBL" id="CDMC01000023">
    <property type="protein sequence ID" value="CEL11185.1"/>
    <property type="molecule type" value="Genomic_DNA"/>
</dbReference>
<evidence type="ECO:0000256" key="1">
    <source>
        <dbReference type="ARBA" id="ARBA00006499"/>
    </source>
</evidence>
<dbReference type="GO" id="GO:0008474">
    <property type="term" value="F:palmitoyl-(protein) hydrolase activity"/>
    <property type="evidence" value="ECO:0007669"/>
    <property type="project" value="TreeGrafter"/>
</dbReference>
<dbReference type="PANTHER" id="PTHR10655">
    <property type="entry name" value="LYSOPHOSPHOLIPASE-RELATED"/>
    <property type="match status" value="1"/>
</dbReference>
<dbReference type="InterPro" id="IPR050565">
    <property type="entry name" value="LYPA1-2/EST-like"/>
</dbReference>
<dbReference type="Gene3D" id="3.40.50.1820">
    <property type="entry name" value="alpha/beta hydrolase"/>
    <property type="match status" value="1"/>
</dbReference>
<dbReference type="AlphaFoldDB" id="A0A0U5GFJ1"/>
<evidence type="ECO:0000259" key="3">
    <source>
        <dbReference type="Pfam" id="PF02230"/>
    </source>
</evidence>
<comment type="similarity">
    <text evidence="1">Belongs to the AB hydrolase superfamily. AB hydrolase 2 family.</text>
</comment>
<dbReference type="Proteomes" id="UP000054771">
    <property type="component" value="Unassembled WGS sequence"/>
</dbReference>
<name>A0A0U5GFJ1_ASPCI</name>
<dbReference type="SUPFAM" id="SSF53474">
    <property type="entry name" value="alpha/beta-Hydrolases"/>
    <property type="match status" value="1"/>
</dbReference>
<evidence type="ECO:0000313" key="5">
    <source>
        <dbReference type="Proteomes" id="UP000054771"/>
    </source>
</evidence>
<keyword evidence="5" id="KW-1185">Reference proteome</keyword>
<feature type="region of interest" description="Disordered" evidence="2">
    <location>
        <begin position="71"/>
        <end position="92"/>
    </location>
</feature>
<gene>
    <name evidence="4" type="ORF">ASPCAL14288</name>
</gene>
<dbReference type="STRING" id="454130.A0A0U5GFJ1"/>
<dbReference type="Pfam" id="PF02230">
    <property type="entry name" value="Abhydrolase_2"/>
    <property type="match status" value="1"/>
</dbReference>
<protein>
    <recommendedName>
        <fullName evidence="3">Phospholipase/carboxylesterase/thioesterase domain-containing protein</fullName>
    </recommendedName>
</protein>
<dbReference type="InterPro" id="IPR003140">
    <property type="entry name" value="PLipase/COase/thioEstase"/>
</dbReference>
<accession>A0A0U5GFJ1</accession>
<proteinExistence type="inferred from homology"/>
<dbReference type="InterPro" id="IPR029058">
    <property type="entry name" value="AB_hydrolase_fold"/>
</dbReference>
<evidence type="ECO:0000313" key="4">
    <source>
        <dbReference type="EMBL" id="CEL11185.1"/>
    </source>
</evidence>
<dbReference type="OrthoDB" id="2418081at2759"/>
<sequence>MTKLKSQPEPRRPKPLIVPSRKEHTHTIILLHDKGDKGREFGRGFLKAMKLQDHVPTVRFVFPCAFNAPLPPSTSGGKTEAGPPKRRVSPTQWFDDPFHVREAANATASLPETAEFLQRLVHEEAKVLTQTGRCGMHQAHKQIFIGGKGQGGAAALLYLAGSHRRLGGFIGLDAALPWQYHMEIAAQLGAAEGSGGDDSVSRGVQCVRSLLGFKRLGEEEGRLADRLCQLETPVCFVYEGSREKGRNLVSLFADGFGMDITKWWCENGAKECHALSDSMEAVLGFLEKVGVPRMYPVGEREGLAKYSCVGKKDVQEMA</sequence>
<dbReference type="GO" id="GO:0052689">
    <property type="term" value="F:carboxylic ester hydrolase activity"/>
    <property type="evidence" value="ECO:0007669"/>
    <property type="project" value="TreeGrafter"/>
</dbReference>
<dbReference type="GO" id="GO:0005737">
    <property type="term" value="C:cytoplasm"/>
    <property type="evidence" value="ECO:0007669"/>
    <property type="project" value="TreeGrafter"/>
</dbReference>
<dbReference type="PANTHER" id="PTHR10655:SF63">
    <property type="entry name" value="PHOSPHOLIPASE_CARBOXYLESTERASE_THIOESTERASE DOMAIN-CONTAINING PROTEIN"/>
    <property type="match status" value="1"/>
</dbReference>